<reference evidence="1 2" key="1">
    <citation type="submission" date="2017-09" db="EMBL/GenBank/DDBJ databases">
        <title>Large-scale bioinformatics analysis of Bacillus genomes uncovers conserved roles of natural products in bacterial physiology.</title>
        <authorList>
            <consortium name="Agbiome Team Llc"/>
            <person name="Bleich R.M."/>
            <person name="Grubbs K.J."/>
            <person name="Santa Maria K.C."/>
            <person name="Allen S.E."/>
            <person name="Farag S."/>
            <person name="Shank E.A."/>
            <person name="Bowers A."/>
        </authorList>
    </citation>
    <scope>NUCLEOTIDE SEQUENCE [LARGE SCALE GENOMIC DNA]</scope>
    <source>
        <strain evidence="1 2">AFS094862</strain>
    </source>
</reference>
<sequence length="56" mass="6516">MIHQLYKPTINDFEDNIALENSHFNNNLLTTDPIAFHTLVSYELFENIITAYTSDL</sequence>
<keyword evidence="1" id="KW-0378">Hydrolase</keyword>
<dbReference type="GO" id="GO:0016787">
    <property type="term" value="F:hydrolase activity"/>
    <property type="evidence" value="ECO:0007669"/>
    <property type="project" value="UniProtKB-KW"/>
</dbReference>
<accession>A0A2C5HG01</accession>
<evidence type="ECO:0000313" key="2">
    <source>
        <dbReference type="Proteomes" id="UP000225320"/>
    </source>
</evidence>
<name>A0A2C5HG01_9BACI</name>
<gene>
    <name evidence="1" type="ORF">CON73_26930</name>
</gene>
<proteinExistence type="predicted"/>
<organism evidence="1 2">
    <name type="scientific">Bacillus toyonensis</name>
    <dbReference type="NCBI Taxonomy" id="155322"/>
    <lineage>
        <taxon>Bacteria</taxon>
        <taxon>Bacillati</taxon>
        <taxon>Bacillota</taxon>
        <taxon>Bacilli</taxon>
        <taxon>Bacillales</taxon>
        <taxon>Bacillaceae</taxon>
        <taxon>Bacillus</taxon>
        <taxon>Bacillus cereus group</taxon>
    </lineage>
</organism>
<protein>
    <submittedName>
        <fullName evidence="1">Guanosine-3',5'-bis(Diphosphate) 3'-pyrophosphohydrolase</fullName>
    </submittedName>
</protein>
<dbReference type="Proteomes" id="UP000225320">
    <property type="component" value="Unassembled WGS sequence"/>
</dbReference>
<evidence type="ECO:0000313" key="1">
    <source>
        <dbReference type="EMBL" id="PGG84416.1"/>
    </source>
</evidence>
<dbReference type="AlphaFoldDB" id="A0A2C5HG01"/>
<dbReference type="EMBL" id="NVOI01000124">
    <property type="protein sequence ID" value="PGG84416.1"/>
    <property type="molecule type" value="Genomic_DNA"/>
</dbReference>
<comment type="caution">
    <text evidence="1">The sequence shown here is derived from an EMBL/GenBank/DDBJ whole genome shotgun (WGS) entry which is preliminary data.</text>
</comment>